<keyword evidence="2" id="KW-1185">Reference proteome</keyword>
<name>A0ABX4BPU2_FLAFR</name>
<gene>
    <name evidence="1" type="ORF">B0A65_11960</name>
</gene>
<dbReference type="EMBL" id="MUGV01000019">
    <property type="protein sequence ID" value="OXA78898.1"/>
    <property type="molecule type" value="Genomic_DNA"/>
</dbReference>
<accession>A0ABX4BPU2</accession>
<organism evidence="1 2">
    <name type="scientific">Flavobacterium frigidimaris</name>
    <dbReference type="NCBI Taxonomy" id="262320"/>
    <lineage>
        <taxon>Bacteria</taxon>
        <taxon>Pseudomonadati</taxon>
        <taxon>Bacteroidota</taxon>
        <taxon>Flavobacteriia</taxon>
        <taxon>Flavobacteriales</taxon>
        <taxon>Flavobacteriaceae</taxon>
        <taxon>Flavobacterium</taxon>
    </lineage>
</organism>
<proteinExistence type="predicted"/>
<evidence type="ECO:0000313" key="1">
    <source>
        <dbReference type="EMBL" id="OXA78898.1"/>
    </source>
</evidence>
<evidence type="ECO:0000313" key="2">
    <source>
        <dbReference type="Proteomes" id="UP000198382"/>
    </source>
</evidence>
<sequence length="150" mass="17258">MKTAASNHEIINLEKIEKTTDQILKKINQIRPTIFKSDFKLSGKAKEEKAFLIKNLFPKSLFSIKSSVETFNRISEHANFSKLEKEDRDFISGLDKMGFKNSLYIKEIDEFISQSKNVEDGFSIIIEETIYFTLLGSELGSIERKLLTIN</sequence>
<dbReference type="RefSeq" id="WP_074661139.1">
    <property type="nucleotide sequence ID" value="NZ_MUGV01000019.1"/>
</dbReference>
<comment type="caution">
    <text evidence="1">The sequence shown here is derived from an EMBL/GenBank/DDBJ whole genome shotgun (WGS) entry which is preliminary data.</text>
</comment>
<dbReference type="Proteomes" id="UP000198382">
    <property type="component" value="Unassembled WGS sequence"/>
</dbReference>
<protein>
    <submittedName>
        <fullName evidence="1">Uncharacterized protein</fullName>
    </submittedName>
</protein>
<reference evidence="1 2" key="1">
    <citation type="submission" date="2016-11" db="EMBL/GenBank/DDBJ databases">
        <title>Whole genomes of Flavobacteriaceae.</title>
        <authorList>
            <person name="Stine C."/>
            <person name="Li C."/>
            <person name="Tadesse D."/>
        </authorList>
    </citation>
    <scope>NUCLEOTIDE SEQUENCE [LARGE SCALE GENOMIC DNA]</scope>
    <source>
        <strain evidence="1 2">DSM 15937</strain>
    </source>
</reference>